<evidence type="ECO:0000256" key="2">
    <source>
        <dbReference type="PROSITE-ProRule" id="PRU00235"/>
    </source>
</evidence>
<dbReference type="PROSITE" id="PS00626">
    <property type="entry name" value="RCC1_2"/>
    <property type="match status" value="2"/>
</dbReference>
<feature type="compositionally biased region" description="Low complexity" evidence="3">
    <location>
        <begin position="720"/>
        <end position="732"/>
    </location>
</feature>
<evidence type="ECO:0000256" key="3">
    <source>
        <dbReference type="SAM" id="MobiDB-lite"/>
    </source>
</evidence>
<dbReference type="PANTHER" id="PTHR22872:SF2">
    <property type="entry name" value="INHIBITOR OF BRUTON TYROSINE KINASE"/>
    <property type="match status" value="1"/>
</dbReference>
<feature type="repeat" description="RCC1" evidence="2">
    <location>
        <begin position="862"/>
        <end position="913"/>
    </location>
</feature>
<feature type="repeat" description="RCC1" evidence="2">
    <location>
        <begin position="1125"/>
        <end position="1177"/>
    </location>
</feature>
<dbReference type="EMBL" id="GEDV01010335">
    <property type="protein sequence ID" value="JAP78222.1"/>
    <property type="molecule type" value="Transcribed_RNA"/>
</dbReference>
<name>A0A131YIB1_RHIAP</name>
<dbReference type="InterPro" id="IPR000408">
    <property type="entry name" value="Reg_chr_condens"/>
</dbReference>
<dbReference type="PROSITE" id="PS50012">
    <property type="entry name" value="RCC1_3"/>
    <property type="match status" value="5"/>
</dbReference>
<feature type="region of interest" description="Disordered" evidence="3">
    <location>
        <begin position="248"/>
        <end position="272"/>
    </location>
</feature>
<proteinExistence type="predicted"/>
<sequence length="1607" mass="176543">MFQLFETTRLLSLPSSRRHDGVRASVVLSTYAENADWQILVLVCSSGHVVLYVRHLQDPRPRFWTLPWSTPRRPHPFGEVVALCMDPLGTRVVLVTAGSALFVWDITPFLDENTCSANRSVVDDTQSIRLSRDRGVPTCVCWWQTLKGVSVAVVGTELGELRFVDLQAKTQLASTAIGHAIVDVHVVSAVRNISHLLVTDVDRQHWHLLLEDKASNHDWLRGSHLPVITAVGAAGAATSEWRLWSSTDREDAMAGQDKSPPQQPRRVSKLGRDTLLDKQTVQGRQCLLVLDAASGQLELYDGGDVARRASCLYSVPVTGARRVVLTDQLLVVAAGGETGSPDTQLHLFSKSALDFASISTKKKECIDPILQRIVVKEPALAIYRCSRPRYQSQAAATTGTDASSENLKDADEVSLTSETFLDGFFVVTRYGIYACKSKCSVERLFLSFTSSPSTLSSAEHLGALLNLDMFSLYEAAAEAQLVRGQFPQAVRLYQLSKCPQLKRVAHFASRGFLSELLAYVQVLFGTRASEIPAPDRVHFANVAALGFVQQVLSKRHATADRDAVLQAFREFLRENLYYDASVVMRMLSEQRLYELLYHCAQLRGQRRLMVEQLVHFDPSLALDSATCAALASRGYGHLLQQTTHEYFPVCVTDPDLLLPLSCDLSLLGTHLRLLADLLPRLEPELVQRVARMYDASRPGPALALRRILLASSRQGRYPGSSSSLSTDSLDLTQSDDDTVNEEDIVKFMIFVLLMLNRRRSKNRGYNEQLLRTGFFTPPAPSSLKRTACQEPERYVACGQSHCGLVVRGKAYTWGRAQFGRLGHRESHKEILGVTCVEVLDNLRVKVTQVACGTHHTLFNTDAGVFSCGSSRYGQLGLGNVQRTWVPHLVDTLAGREVVKVAAGLYHSLAVTKDGSLFTWGWGVHGQLGHGSCADERHPRPVARLADHKIIDAYGGCGHSVALTSEGVVFTFGCNLFGQLGLGRTTKKSNPQRLDLGEPVRLLCSGFFQVLALLSSGRLVTWGANPQSLRLQAQSSRRSRLQAVVAQNELLSSLAGGPHGGNLRHPASAAAAAALPAPGTSPMAQALLHGHQRHLSPTEVDLSAVRGPLAAMACGSNHALLLTRDGEIYAWGRNTEGQLGLGNRKDQKSPQLVSHLAQRSKVTQVSCGRDFSLALDTQGKLWAWGQNDGGQLACKVPTEEASVRHLRVLSSRLITIRTSRCLITIPQGQRTGEVRPIEVTTLPPEITRPPPEDLEQSLRQKAFQNAYLSRTTPTFDLGSLDDPPYGPVALHTALEAFRGSYDPTSVVNYCQRFSDFQAAAKVSLLEGQFAQALQYQFQALMFDPKVTREFLTKNAVEAVTYYLGLIDKENSEANFGFFENMVSFWQEEELPVKPLEQLFQANLPDIGYSLGLVLFSNEREVVSQFVSRLSTSLCLSLAAAMRDRVTSGHPHGELIGVLLEKSGTAALAAQIRLVDESAGWEPAVPPQRLWEQLVRSLGHGIRRKAALRLSAPEVERLTQTLLAEQSAKAGTSPTDKLAGNALVFSCGHNTTATAFHETALPELEDSLLRRLQRPLPLTAKLLTRGYTMPGVIPFACPRCVVNEIRANW</sequence>
<feature type="repeat" description="RCC1" evidence="2">
    <location>
        <begin position="808"/>
        <end position="862"/>
    </location>
</feature>
<feature type="repeat" description="RCC1" evidence="2">
    <location>
        <begin position="966"/>
        <end position="1015"/>
    </location>
</feature>
<accession>A0A131YIB1</accession>
<protein>
    <submittedName>
        <fullName evidence="5">E3 ubiquitin-protein ligase HERC2</fullName>
    </submittedName>
</protein>
<dbReference type="Pfam" id="PF00415">
    <property type="entry name" value="RCC1"/>
    <property type="match status" value="2"/>
</dbReference>
<dbReference type="InterPro" id="IPR009091">
    <property type="entry name" value="RCC1/BLIP-II"/>
</dbReference>
<dbReference type="InterPro" id="IPR051625">
    <property type="entry name" value="Signaling_Regulatory_Domain"/>
</dbReference>
<dbReference type="PRINTS" id="PR00633">
    <property type="entry name" value="RCCNDNSATION"/>
</dbReference>
<dbReference type="PANTHER" id="PTHR22872">
    <property type="entry name" value="BTK-BINDING PROTEIN-RELATED"/>
    <property type="match status" value="1"/>
</dbReference>
<dbReference type="SUPFAM" id="SSF50985">
    <property type="entry name" value="RCC1/BLIP-II"/>
    <property type="match status" value="2"/>
</dbReference>
<keyword evidence="1" id="KW-0677">Repeat</keyword>
<feature type="domain" description="RCC1-like" evidence="4">
    <location>
        <begin position="946"/>
        <end position="1195"/>
    </location>
</feature>
<dbReference type="Pfam" id="PF25390">
    <property type="entry name" value="WD40_RLD"/>
    <property type="match status" value="1"/>
</dbReference>
<dbReference type="Gene3D" id="2.130.10.30">
    <property type="entry name" value="Regulator of chromosome condensation 1/beta-lactamase-inhibitor protein II"/>
    <property type="match status" value="3"/>
</dbReference>
<dbReference type="InterPro" id="IPR036322">
    <property type="entry name" value="WD40_repeat_dom_sf"/>
</dbReference>
<evidence type="ECO:0000256" key="1">
    <source>
        <dbReference type="ARBA" id="ARBA00022737"/>
    </source>
</evidence>
<evidence type="ECO:0000313" key="5">
    <source>
        <dbReference type="EMBL" id="JAP78222.1"/>
    </source>
</evidence>
<evidence type="ECO:0000259" key="4">
    <source>
        <dbReference type="Pfam" id="PF25390"/>
    </source>
</evidence>
<reference evidence="5" key="1">
    <citation type="journal article" date="2016" name="Ticks Tick Borne Dis.">
        <title>De novo assembly and annotation of the salivary gland transcriptome of Rhipicephalus appendiculatus male and female ticks during blood feeding.</title>
        <authorList>
            <person name="de Castro M.H."/>
            <person name="de Klerk D."/>
            <person name="Pienaar R."/>
            <person name="Latif A.A."/>
            <person name="Rees D.J."/>
            <person name="Mans B.J."/>
        </authorList>
    </citation>
    <scope>NUCLEOTIDE SEQUENCE</scope>
    <source>
        <tissue evidence="5">Salivary glands</tissue>
    </source>
</reference>
<dbReference type="InterPro" id="IPR058923">
    <property type="entry name" value="RCC1-like_dom"/>
</dbReference>
<feature type="repeat" description="RCC1" evidence="2">
    <location>
        <begin position="914"/>
        <end position="965"/>
    </location>
</feature>
<feature type="region of interest" description="Disordered" evidence="3">
    <location>
        <begin position="714"/>
        <end position="733"/>
    </location>
</feature>
<dbReference type="SUPFAM" id="SSF50978">
    <property type="entry name" value="WD40 repeat-like"/>
    <property type="match status" value="1"/>
</dbReference>
<organism evidence="5">
    <name type="scientific">Rhipicephalus appendiculatus</name>
    <name type="common">Brown ear tick</name>
    <dbReference type="NCBI Taxonomy" id="34631"/>
    <lineage>
        <taxon>Eukaryota</taxon>
        <taxon>Metazoa</taxon>
        <taxon>Ecdysozoa</taxon>
        <taxon>Arthropoda</taxon>
        <taxon>Chelicerata</taxon>
        <taxon>Arachnida</taxon>
        <taxon>Acari</taxon>
        <taxon>Parasitiformes</taxon>
        <taxon>Ixodida</taxon>
        <taxon>Ixodoidea</taxon>
        <taxon>Ixodidae</taxon>
        <taxon>Rhipicephalinae</taxon>
        <taxon>Rhipicephalus</taxon>
        <taxon>Rhipicephalus</taxon>
    </lineage>
</organism>